<evidence type="ECO:0000256" key="10">
    <source>
        <dbReference type="ARBA" id="ARBA00023018"/>
    </source>
</evidence>
<keyword evidence="8" id="KW-0769">Symport</keyword>
<dbReference type="InterPro" id="IPR020846">
    <property type="entry name" value="MFS_dom"/>
</dbReference>
<keyword evidence="14" id="KW-0968">Cytoplasmic vesicle</keyword>
<comment type="catalytic activity">
    <reaction evidence="16">
        <text>L-aspartate(out) = L-aspartate(in)</text>
        <dbReference type="Rhea" id="RHEA:66332"/>
        <dbReference type="ChEBI" id="CHEBI:29991"/>
    </reaction>
    <physiologicalReaction direction="left-to-right" evidence="16">
        <dbReference type="Rhea" id="RHEA:66333"/>
    </physiologicalReaction>
</comment>
<evidence type="ECO:0000256" key="23">
    <source>
        <dbReference type="ARBA" id="ARBA00080244"/>
    </source>
</evidence>
<dbReference type="GO" id="GO:0046942">
    <property type="term" value="P:carboxylic acid transport"/>
    <property type="evidence" value="ECO:0007669"/>
    <property type="project" value="UniProtKB-ARBA"/>
</dbReference>
<organism evidence="28 29">
    <name type="scientific">Nephila pilipes</name>
    <name type="common">Giant wood spider</name>
    <name type="synonym">Nephila maculata</name>
    <dbReference type="NCBI Taxonomy" id="299642"/>
    <lineage>
        <taxon>Eukaryota</taxon>
        <taxon>Metazoa</taxon>
        <taxon>Ecdysozoa</taxon>
        <taxon>Arthropoda</taxon>
        <taxon>Chelicerata</taxon>
        <taxon>Arachnida</taxon>
        <taxon>Araneae</taxon>
        <taxon>Araneomorphae</taxon>
        <taxon>Entelegynae</taxon>
        <taxon>Araneoidea</taxon>
        <taxon>Nephilidae</taxon>
        <taxon>Nephila</taxon>
    </lineage>
</organism>
<name>A0A8X6T9P3_NEPPI</name>
<keyword evidence="11 26" id="KW-0472">Membrane</keyword>
<evidence type="ECO:0000256" key="26">
    <source>
        <dbReference type="SAM" id="Phobius"/>
    </source>
</evidence>
<evidence type="ECO:0000256" key="24">
    <source>
        <dbReference type="ARBA" id="ARBA00081195"/>
    </source>
</evidence>
<dbReference type="GO" id="GO:0015293">
    <property type="term" value="F:symporter activity"/>
    <property type="evidence" value="ECO:0007669"/>
    <property type="project" value="UniProtKB-KW"/>
</dbReference>
<feature type="domain" description="Major facilitator superfamily (MFS) profile" evidence="27">
    <location>
        <begin position="48"/>
        <end position="478"/>
    </location>
</feature>
<dbReference type="CDD" id="cd17318">
    <property type="entry name" value="MFS_SLC17"/>
    <property type="match status" value="1"/>
</dbReference>
<evidence type="ECO:0000256" key="4">
    <source>
        <dbReference type="ARBA" id="ARBA00004656"/>
    </source>
</evidence>
<dbReference type="GO" id="GO:0005765">
    <property type="term" value="C:lysosomal membrane"/>
    <property type="evidence" value="ECO:0007669"/>
    <property type="project" value="UniProtKB-SubCell"/>
</dbReference>
<dbReference type="GO" id="GO:0030672">
    <property type="term" value="C:synaptic vesicle membrane"/>
    <property type="evidence" value="ECO:0007669"/>
    <property type="project" value="UniProtKB-SubCell"/>
</dbReference>
<dbReference type="EMBL" id="BMAW01004152">
    <property type="protein sequence ID" value="GFS87267.1"/>
    <property type="molecule type" value="Genomic_DNA"/>
</dbReference>
<comment type="catalytic activity">
    <reaction evidence="17">
        <text>N-acetylneuraminate(in) + H(+)(in) = N-acetylneuraminate(out) + H(+)(out)</text>
        <dbReference type="Rhea" id="RHEA:28987"/>
        <dbReference type="ChEBI" id="CHEBI:15378"/>
        <dbReference type="ChEBI" id="CHEBI:35418"/>
    </reaction>
    <physiologicalReaction direction="right-to-left" evidence="17">
        <dbReference type="Rhea" id="RHEA:28989"/>
    </physiologicalReaction>
</comment>
<evidence type="ECO:0000256" key="14">
    <source>
        <dbReference type="ARBA" id="ARBA00023329"/>
    </source>
</evidence>
<feature type="transmembrane region" description="Helical" evidence="26">
    <location>
        <begin position="330"/>
        <end position="349"/>
    </location>
</feature>
<keyword evidence="9 26" id="KW-1133">Transmembrane helix</keyword>
<comment type="catalytic activity">
    <reaction evidence="18">
        <text>N-acetyl-L-aspartyl-L-glutamate(out) = N-acetyl-L-aspartyl-L-glutamate(in)</text>
        <dbReference type="Rhea" id="RHEA:72599"/>
        <dbReference type="ChEBI" id="CHEBI:76931"/>
    </reaction>
    <physiologicalReaction direction="left-to-right" evidence="18">
        <dbReference type="Rhea" id="RHEA:72600"/>
    </physiologicalReaction>
</comment>
<evidence type="ECO:0000256" key="11">
    <source>
        <dbReference type="ARBA" id="ARBA00023136"/>
    </source>
</evidence>
<evidence type="ECO:0000256" key="25">
    <source>
        <dbReference type="ARBA" id="ARBA00081925"/>
    </source>
</evidence>
<evidence type="ECO:0000256" key="18">
    <source>
        <dbReference type="ARBA" id="ARBA00051403"/>
    </source>
</evidence>
<dbReference type="GO" id="GO:0006820">
    <property type="term" value="P:monoatomic anion transport"/>
    <property type="evidence" value="ECO:0007669"/>
    <property type="project" value="TreeGrafter"/>
</dbReference>
<dbReference type="FunFam" id="1.20.1250.20:FF:000003">
    <property type="entry name" value="Solute carrier family 17 member 3"/>
    <property type="match status" value="1"/>
</dbReference>
<keyword evidence="6" id="KW-1003">Cell membrane</keyword>
<dbReference type="InterPro" id="IPR036259">
    <property type="entry name" value="MFS_trans_sf"/>
</dbReference>
<keyword evidence="29" id="KW-1185">Reference proteome</keyword>
<comment type="caution">
    <text evidence="28">The sequence shown here is derived from an EMBL/GenBank/DDBJ whole genome shotgun (WGS) entry which is preliminary data.</text>
</comment>
<evidence type="ECO:0000256" key="9">
    <source>
        <dbReference type="ARBA" id="ARBA00022989"/>
    </source>
</evidence>
<feature type="transmembrane region" description="Helical" evidence="26">
    <location>
        <begin position="128"/>
        <end position="148"/>
    </location>
</feature>
<sequence>MEEMPNSEVINLSSRRRYELPGVRYLFAGCGFLGFCVIYAIRVNINVAIVAMVNNTAVYDFDNKTHTQECPDTSLPLNTNGTSNEPHTDGEFIWSPKMQGIILGSFYYGYCISQIPGGRLAELYSGKWVFGLGTFVTALLTLMTPWAARLHVGLLIALRALEGLAQGITMPAMHSMLGRWLPDSEKNVLSTIVYTGINIGTVAAMPLAGALCNSDWFGGWPSAFYVIGFFGIAWFILWCVCVTDTPLTHPFISQKELKYIISDQRIALNTKLPPIPWIKILTSVPFLAVVITQLGQDWSFYTVLNDLPTYFATVLHFKVEKNGFLSSFPYLLQTGVGLVVGFAADAVIRRNLATTNFVRKFCNSIAGFATSLGLIAVCLAGCNVTLNIVSFMCSMAIGGFCYSGYMLSHLDLSPEYAGTLMGIANTVSNLTGFIVPFIVGILTDKQQTLHQWRYVFGITVAILSSTSVIFILFSSSKKQDWAESDTSNSNSTSIKDQHINYTDYGTIPSSRS</sequence>
<dbReference type="OrthoDB" id="2985014at2759"/>
<evidence type="ECO:0000256" key="22">
    <source>
        <dbReference type="ARBA" id="ARBA00069713"/>
    </source>
</evidence>
<evidence type="ECO:0000256" key="17">
    <source>
        <dbReference type="ARBA" id="ARBA00050625"/>
    </source>
</evidence>
<evidence type="ECO:0000256" key="21">
    <source>
        <dbReference type="ARBA" id="ARBA00056891"/>
    </source>
</evidence>
<evidence type="ECO:0000256" key="5">
    <source>
        <dbReference type="ARBA" id="ARBA00022448"/>
    </source>
</evidence>
<dbReference type="FunFam" id="1.20.1250.20:FF:000067">
    <property type="entry name" value="sialin isoform X2"/>
    <property type="match status" value="1"/>
</dbReference>
<keyword evidence="12" id="KW-0325">Glycoprotein</keyword>
<dbReference type="PANTHER" id="PTHR11662">
    <property type="entry name" value="SOLUTE CARRIER FAMILY 17"/>
    <property type="match status" value="1"/>
</dbReference>
<dbReference type="Proteomes" id="UP000887013">
    <property type="component" value="Unassembled WGS sequence"/>
</dbReference>
<evidence type="ECO:0000256" key="8">
    <source>
        <dbReference type="ARBA" id="ARBA00022847"/>
    </source>
</evidence>
<dbReference type="GO" id="GO:0016323">
    <property type="term" value="C:basolateral plasma membrane"/>
    <property type="evidence" value="ECO:0007669"/>
    <property type="project" value="UniProtKB-SubCell"/>
</dbReference>
<proteinExistence type="predicted"/>
<evidence type="ECO:0000256" key="13">
    <source>
        <dbReference type="ARBA" id="ARBA00023228"/>
    </source>
</evidence>
<comment type="catalytic activity">
    <reaction evidence="15">
        <text>2 nitrate(out) + H(+)(out) = 2 nitrate(in) + H(+)(in)</text>
        <dbReference type="Rhea" id="RHEA:71539"/>
        <dbReference type="ChEBI" id="CHEBI:15378"/>
        <dbReference type="ChEBI" id="CHEBI:17632"/>
    </reaction>
    <physiologicalReaction direction="left-to-right" evidence="15">
        <dbReference type="Rhea" id="RHEA:71540"/>
    </physiologicalReaction>
</comment>
<evidence type="ECO:0000256" key="6">
    <source>
        <dbReference type="ARBA" id="ARBA00022475"/>
    </source>
</evidence>
<comment type="catalytic activity">
    <reaction evidence="20">
        <text>D-glucuronate(out) + H(+)(out) = D-glucuronate(in) + H(+)(in)</text>
        <dbReference type="Rhea" id="RHEA:72591"/>
        <dbReference type="ChEBI" id="CHEBI:15378"/>
        <dbReference type="ChEBI" id="CHEBI:58720"/>
    </reaction>
    <physiologicalReaction direction="left-to-right" evidence="20">
        <dbReference type="Rhea" id="RHEA:72592"/>
    </physiologicalReaction>
</comment>
<dbReference type="AlphaFoldDB" id="A0A8X6T9P3"/>
<evidence type="ECO:0000256" key="1">
    <source>
        <dbReference type="ARBA" id="ARBA00004432"/>
    </source>
</evidence>
<keyword evidence="5" id="KW-0813">Transport</keyword>
<reference evidence="28" key="1">
    <citation type="submission" date="2020-08" db="EMBL/GenBank/DDBJ databases">
        <title>Multicomponent nature underlies the extraordinary mechanical properties of spider dragline silk.</title>
        <authorList>
            <person name="Kono N."/>
            <person name="Nakamura H."/>
            <person name="Mori M."/>
            <person name="Yoshida Y."/>
            <person name="Ohtoshi R."/>
            <person name="Malay A.D."/>
            <person name="Moran D.A.P."/>
            <person name="Tomita M."/>
            <person name="Numata K."/>
            <person name="Arakawa K."/>
        </authorList>
    </citation>
    <scope>NUCLEOTIDE SEQUENCE</scope>
</reference>
<feature type="transmembrane region" description="Helical" evidence="26">
    <location>
        <begin position="223"/>
        <end position="243"/>
    </location>
</feature>
<dbReference type="Pfam" id="PF07690">
    <property type="entry name" value="MFS_1"/>
    <property type="match status" value="1"/>
</dbReference>
<dbReference type="PANTHER" id="PTHR11662:SF399">
    <property type="entry name" value="FI19708P1-RELATED"/>
    <property type="match status" value="1"/>
</dbReference>
<evidence type="ECO:0000256" key="12">
    <source>
        <dbReference type="ARBA" id="ARBA00023180"/>
    </source>
</evidence>
<evidence type="ECO:0000256" key="7">
    <source>
        <dbReference type="ARBA" id="ARBA00022692"/>
    </source>
</evidence>
<evidence type="ECO:0000256" key="20">
    <source>
        <dbReference type="ARBA" id="ARBA00051612"/>
    </source>
</evidence>
<keyword evidence="7 26" id="KW-0812">Transmembrane</keyword>
<feature type="transmembrane region" description="Helical" evidence="26">
    <location>
        <begin position="361"/>
        <end position="382"/>
    </location>
</feature>
<dbReference type="InterPro" id="IPR050382">
    <property type="entry name" value="MFS_Na/Anion_cotransporter"/>
</dbReference>
<evidence type="ECO:0000313" key="29">
    <source>
        <dbReference type="Proteomes" id="UP000887013"/>
    </source>
</evidence>
<feature type="transmembrane region" description="Helical" evidence="26">
    <location>
        <begin position="188"/>
        <end position="211"/>
    </location>
</feature>
<dbReference type="PROSITE" id="PS50850">
    <property type="entry name" value="MFS"/>
    <property type="match status" value="1"/>
</dbReference>
<comment type="catalytic activity">
    <reaction evidence="19">
        <text>L-glutamate(out) = L-glutamate(in)</text>
        <dbReference type="Rhea" id="RHEA:66336"/>
        <dbReference type="ChEBI" id="CHEBI:29985"/>
    </reaction>
    <physiologicalReaction direction="left-to-right" evidence="19">
        <dbReference type="Rhea" id="RHEA:66337"/>
    </physiologicalReaction>
</comment>
<evidence type="ECO:0000313" key="28">
    <source>
        <dbReference type="EMBL" id="GFS87267.1"/>
    </source>
</evidence>
<dbReference type="InterPro" id="IPR011701">
    <property type="entry name" value="MFS"/>
</dbReference>
<accession>A0A8X6T9P3</accession>
<evidence type="ECO:0000256" key="2">
    <source>
        <dbReference type="ARBA" id="ARBA00004554"/>
    </source>
</evidence>
<dbReference type="SUPFAM" id="SSF103473">
    <property type="entry name" value="MFS general substrate transporter"/>
    <property type="match status" value="1"/>
</dbReference>
<evidence type="ECO:0000256" key="3">
    <source>
        <dbReference type="ARBA" id="ARBA00004638"/>
    </source>
</evidence>
<dbReference type="Gene3D" id="1.20.1250.20">
    <property type="entry name" value="MFS general substrate transporter like domains"/>
    <property type="match status" value="2"/>
</dbReference>
<feature type="transmembrane region" description="Helical" evidence="26">
    <location>
        <begin position="454"/>
        <end position="473"/>
    </location>
</feature>
<comment type="function">
    <text evidence="21">Receptor for CM101, a polysaccharide produced by group B Streptococcus with antipathoangiogenic properties.</text>
</comment>
<gene>
    <name evidence="28" type="primary">SLC17A5</name>
    <name evidence="28" type="ORF">NPIL_331331</name>
</gene>
<evidence type="ECO:0000256" key="19">
    <source>
        <dbReference type="ARBA" id="ARBA00051447"/>
    </source>
</evidence>
<evidence type="ECO:0000259" key="27">
    <source>
        <dbReference type="PROSITE" id="PS50850"/>
    </source>
</evidence>
<feature type="transmembrane region" description="Helical" evidence="26">
    <location>
        <begin position="388"/>
        <end position="407"/>
    </location>
</feature>
<feature type="transmembrane region" description="Helical" evidence="26">
    <location>
        <begin position="22"/>
        <end position="41"/>
    </location>
</feature>
<feature type="transmembrane region" description="Helical" evidence="26">
    <location>
        <begin position="419"/>
        <end position="442"/>
    </location>
</feature>
<evidence type="ECO:0000256" key="16">
    <source>
        <dbReference type="ARBA" id="ARBA00050554"/>
    </source>
</evidence>
<keyword evidence="13" id="KW-0458">Lysosome</keyword>
<keyword evidence="10" id="KW-0770">Synapse</keyword>
<comment type="subcellular location">
    <subcellularLocation>
        <location evidence="2">Basolateral cell membrane</location>
        <topology evidence="2">Multi-pass membrane protein</topology>
    </subcellularLocation>
    <subcellularLocation>
        <location evidence="3">Cytoplasmic vesicle</location>
        <location evidence="3">Secretory vesicle membrane</location>
        <topology evidence="3">Multi-pass membrane protein</topology>
    </subcellularLocation>
    <subcellularLocation>
        <location evidence="1">Cytoplasmic vesicle</location>
        <location evidence="1">Secretory vesicle</location>
        <location evidence="1">Synaptic vesicle membrane</location>
    </subcellularLocation>
    <subcellularLocation>
        <location evidence="4">Lysosome membrane</location>
    </subcellularLocation>
</comment>
<evidence type="ECO:0000256" key="15">
    <source>
        <dbReference type="ARBA" id="ARBA00050101"/>
    </source>
</evidence>
<protein>
    <recommendedName>
        <fullName evidence="22">Sialin</fullName>
    </recommendedName>
    <alternativeName>
        <fullName evidence="25">H(+)/nitrate cotransporter</fullName>
    </alternativeName>
    <alternativeName>
        <fullName evidence="23">H(+)/sialic acid cotransporter</fullName>
    </alternativeName>
    <alternativeName>
        <fullName evidence="24">Vesicular excitatory amino acid transporter</fullName>
    </alternativeName>
</protein>